<feature type="transmembrane region" description="Helical" evidence="8">
    <location>
        <begin position="272"/>
        <end position="289"/>
    </location>
</feature>
<dbReference type="GO" id="GO:0051604">
    <property type="term" value="P:protein maturation"/>
    <property type="evidence" value="ECO:0007669"/>
    <property type="project" value="InterPro"/>
</dbReference>
<dbReference type="EMBL" id="VBOR01000120">
    <property type="protein sequence ID" value="TMQ47233.1"/>
    <property type="molecule type" value="Genomic_DNA"/>
</dbReference>
<dbReference type="InterPro" id="IPR057434">
    <property type="entry name" value="LMF1/2_N"/>
</dbReference>
<keyword evidence="3 8" id="KW-0812">Transmembrane</keyword>
<keyword evidence="4" id="KW-0256">Endoplasmic reticulum</keyword>
<comment type="similarity">
    <text evidence="2">Belongs to the lipase maturation factor family.</text>
</comment>
<gene>
    <name evidence="11" type="ORF">E6K71_10495</name>
</gene>
<evidence type="ECO:0000256" key="7">
    <source>
        <dbReference type="SAM" id="MobiDB-lite"/>
    </source>
</evidence>
<feature type="domain" description="Lipase maturation factor 1/2 N-terminal" evidence="9">
    <location>
        <begin position="267"/>
        <end position="426"/>
    </location>
</feature>
<feature type="transmembrane region" description="Helical" evidence="8">
    <location>
        <begin position="393"/>
        <end position="421"/>
    </location>
</feature>
<keyword evidence="5 8" id="KW-1133">Transmembrane helix</keyword>
<feature type="transmembrane region" description="Helical" evidence="8">
    <location>
        <begin position="222"/>
        <end position="240"/>
    </location>
</feature>
<evidence type="ECO:0000313" key="12">
    <source>
        <dbReference type="Proteomes" id="UP000316292"/>
    </source>
</evidence>
<feature type="transmembrane region" description="Helical" evidence="8">
    <location>
        <begin position="359"/>
        <end position="381"/>
    </location>
</feature>
<dbReference type="InterPro" id="IPR057433">
    <property type="entry name" value="LMF1/2_C"/>
</dbReference>
<sequence length="648" mass="72919">MSESARRRSMERSEMGAGGRSVEGREPPVLVYDGTCDFCERWIERWRRVTGDRVRYAPFQEIASLVPDVPPTAFAQAVHLLEPDGRRSRGAEAVFRALSYAPNRGAWLWAYRHVPGFKLLSEGLYRVVAANRPFFSRVTDWLWGAHVVPPGQEITTWVYLRLLAVVYGIAFVSLWVQVDGLIGSGGILPANQTLEMIGSSPTLGLGRYWIAPTLCWFSSADWFLSALCGAGVALSAALLLGLAPRACLIGLWAAYLSLATVSREFLWFQWDGLLLEAGFLAIFLAPWRLRSRARSDPPASRGALRLTRWLLFRLLFASAAVKLMSGDPSWRDLTALRYHYETQPLPTWIGWYVHQLPLWFHRLSAGVTFAVEGLVPFLLFAPRRVRFTAAAVILAHQLLIAATGNYGFFNLLTIVLCIPLLDDAVWPAALRVARERFVDETPAPRAAGPASIRGAVLTVLFLLSLVPLANAMRGPRSWLGPLASAYELAAPLRIVDYYGLFAIMTKERPEIRIEGSNDGVAWKGYEFRYKPGDPRRRPGFMAPHQPRLDWQMWFAAISDFRTEIWFAKFCEKVLQGSRPVLRLLRTNPFPDAPPRYLRAVVDRYRFTTLAERRKSGAWWQGQPLGLYAPVLTLEAGRLALAPPELQRR</sequence>
<dbReference type="InterPro" id="IPR007263">
    <property type="entry name" value="DCC1-like"/>
</dbReference>
<dbReference type="InterPro" id="IPR009613">
    <property type="entry name" value="LMF"/>
</dbReference>
<dbReference type="PANTHER" id="PTHR14463">
    <property type="entry name" value="LIPASE MATURATION FACTOR"/>
    <property type="match status" value="1"/>
</dbReference>
<feature type="compositionally biased region" description="Basic and acidic residues" evidence="7">
    <location>
        <begin position="1"/>
        <end position="14"/>
    </location>
</feature>
<evidence type="ECO:0000256" key="1">
    <source>
        <dbReference type="ARBA" id="ARBA00004477"/>
    </source>
</evidence>
<evidence type="ECO:0000259" key="9">
    <source>
        <dbReference type="Pfam" id="PF06762"/>
    </source>
</evidence>
<evidence type="ECO:0000256" key="8">
    <source>
        <dbReference type="SAM" id="Phobius"/>
    </source>
</evidence>
<protein>
    <submittedName>
        <fullName evidence="11">DUF393 domain-containing protein</fullName>
    </submittedName>
</protein>
<dbReference type="Pfam" id="PF04134">
    <property type="entry name" value="DCC1-like"/>
    <property type="match status" value="1"/>
</dbReference>
<dbReference type="AlphaFoldDB" id="A0A538S771"/>
<reference evidence="11 12" key="1">
    <citation type="journal article" date="2019" name="Nat. Microbiol.">
        <title>Mediterranean grassland soil C-N compound turnover is dependent on rainfall and depth, and is mediated by genomically divergent microorganisms.</title>
        <authorList>
            <person name="Diamond S."/>
            <person name="Andeer P.F."/>
            <person name="Li Z."/>
            <person name="Crits-Christoph A."/>
            <person name="Burstein D."/>
            <person name="Anantharaman K."/>
            <person name="Lane K.R."/>
            <person name="Thomas B.C."/>
            <person name="Pan C."/>
            <person name="Northen T.R."/>
            <person name="Banfield J.F."/>
        </authorList>
    </citation>
    <scope>NUCLEOTIDE SEQUENCE [LARGE SCALE GENOMIC DNA]</scope>
    <source>
        <strain evidence="11">WS_1</strain>
    </source>
</reference>
<proteinExistence type="inferred from homology"/>
<evidence type="ECO:0000256" key="4">
    <source>
        <dbReference type="ARBA" id="ARBA00022824"/>
    </source>
</evidence>
<comment type="subcellular location">
    <subcellularLocation>
        <location evidence="1">Endoplasmic reticulum membrane</location>
        <topology evidence="1">Multi-pass membrane protein</topology>
    </subcellularLocation>
</comment>
<dbReference type="Pfam" id="PF25179">
    <property type="entry name" value="LMF1_C"/>
    <property type="match status" value="1"/>
</dbReference>
<evidence type="ECO:0000313" key="11">
    <source>
        <dbReference type="EMBL" id="TMQ47233.1"/>
    </source>
</evidence>
<evidence type="ECO:0000259" key="10">
    <source>
        <dbReference type="Pfam" id="PF25179"/>
    </source>
</evidence>
<keyword evidence="6 8" id="KW-0472">Membrane</keyword>
<organism evidence="11 12">
    <name type="scientific">Eiseniibacteriota bacterium</name>
    <dbReference type="NCBI Taxonomy" id="2212470"/>
    <lineage>
        <taxon>Bacteria</taxon>
        <taxon>Candidatus Eiseniibacteriota</taxon>
    </lineage>
</organism>
<dbReference type="GO" id="GO:0015035">
    <property type="term" value="F:protein-disulfide reductase activity"/>
    <property type="evidence" value="ECO:0007669"/>
    <property type="project" value="InterPro"/>
</dbReference>
<dbReference type="Proteomes" id="UP000316292">
    <property type="component" value="Unassembled WGS sequence"/>
</dbReference>
<feature type="domain" description="Lipase maturation factor 1/2 C-terminal" evidence="10">
    <location>
        <begin position="494"/>
        <end position="629"/>
    </location>
</feature>
<comment type="caution">
    <text evidence="11">The sequence shown here is derived from an EMBL/GenBank/DDBJ whole genome shotgun (WGS) entry which is preliminary data.</text>
</comment>
<evidence type="ECO:0000256" key="6">
    <source>
        <dbReference type="ARBA" id="ARBA00023136"/>
    </source>
</evidence>
<name>A0A538S771_UNCEI</name>
<feature type="region of interest" description="Disordered" evidence="7">
    <location>
        <begin position="1"/>
        <end position="22"/>
    </location>
</feature>
<dbReference type="Pfam" id="PF06762">
    <property type="entry name" value="LMF1"/>
    <property type="match status" value="1"/>
</dbReference>
<evidence type="ECO:0000256" key="2">
    <source>
        <dbReference type="ARBA" id="ARBA00005512"/>
    </source>
</evidence>
<evidence type="ECO:0000256" key="5">
    <source>
        <dbReference type="ARBA" id="ARBA00022989"/>
    </source>
</evidence>
<evidence type="ECO:0000256" key="3">
    <source>
        <dbReference type="ARBA" id="ARBA00022692"/>
    </source>
</evidence>
<feature type="transmembrane region" description="Helical" evidence="8">
    <location>
        <begin position="158"/>
        <end position="178"/>
    </location>
</feature>
<accession>A0A538S771</accession>